<reference evidence="3" key="1">
    <citation type="journal article" date="2013" name="BMC Genomics">
        <title>A deep insight into the sialotranscriptome of the mosquito, Psorophora albipes.</title>
        <authorList>
            <person name="Chagas A.C."/>
            <person name="Calvo E."/>
            <person name="Rios-Velasquez C.M."/>
            <person name="Pessoa F.A."/>
            <person name="Medeiros J.F."/>
            <person name="Ribeiro J.M."/>
        </authorList>
    </citation>
    <scope>NUCLEOTIDE SEQUENCE</scope>
</reference>
<organism evidence="3">
    <name type="scientific">Psorophora albipes</name>
    <dbReference type="NCBI Taxonomy" id="869069"/>
    <lineage>
        <taxon>Eukaryota</taxon>
        <taxon>Metazoa</taxon>
        <taxon>Ecdysozoa</taxon>
        <taxon>Arthropoda</taxon>
        <taxon>Hexapoda</taxon>
        <taxon>Insecta</taxon>
        <taxon>Pterygota</taxon>
        <taxon>Neoptera</taxon>
        <taxon>Endopterygota</taxon>
        <taxon>Diptera</taxon>
        <taxon>Nematocera</taxon>
        <taxon>Culicoidea</taxon>
        <taxon>Culicidae</taxon>
        <taxon>Culicinae</taxon>
        <taxon>Aedini</taxon>
        <taxon>Psorophora</taxon>
    </lineage>
</organism>
<proteinExistence type="evidence at transcript level"/>
<accession>T1E2U6</accession>
<evidence type="ECO:0000256" key="1">
    <source>
        <dbReference type="SAM" id="MobiDB-lite"/>
    </source>
</evidence>
<evidence type="ECO:0000256" key="2">
    <source>
        <dbReference type="SAM" id="SignalP"/>
    </source>
</evidence>
<feature type="signal peptide" evidence="2">
    <location>
        <begin position="1"/>
        <end position="25"/>
    </location>
</feature>
<dbReference type="AlphaFoldDB" id="T1E2U6"/>
<evidence type="ECO:0000313" key="3">
    <source>
        <dbReference type="EMBL" id="JAA94468.1"/>
    </source>
</evidence>
<feature type="chain" id="PRO_5004587133" evidence="2">
    <location>
        <begin position="26"/>
        <end position="81"/>
    </location>
</feature>
<feature type="compositionally biased region" description="Basic residues" evidence="1">
    <location>
        <begin position="53"/>
        <end position="70"/>
    </location>
</feature>
<dbReference type="EMBL" id="GALA01000384">
    <property type="protein sequence ID" value="JAA94468.1"/>
    <property type="molecule type" value="mRNA"/>
</dbReference>
<keyword evidence="2" id="KW-0732">Signal</keyword>
<protein>
    <submittedName>
        <fullName evidence="3">Putative secreted protein</fullName>
    </submittedName>
</protein>
<sequence>MRLLIANVSLAVLCLGCFLPTFIEAQRSCQMSLSMPFHAMRYIIASQTTTKPPRTKPSKKSTRRRQRKTRRPMDRYFGTMG</sequence>
<feature type="region of interest" description="Disordered" evidence="1">
    <location>
        <begin position="45"/>
        <end position="81"/>
    </location>
</feature>
<name>T1E2U6_9DIPT</name>